<evidence type="ECO:0000313" key="3">
    <source>
        <dbReference type="Proteomes" id="UP001386955"/>
    </source>
</evidence>
<keyword evidence="3" id="KW-1185">Reference proteome</keyword>
<dbReference type="EMBL" id="JAYMYS010000028">
    <property type="protein sequence ID" value="KAK7376315.1"/>
    <property type="molecule type" value="Genomic_DNA"/>
</dbReference>
<keyword evidence="1" id="KW-0472">Membrane</keyword>
<dbReference type="AlphaFoldDB" id="A0AAN9NPR2"/>
<feature type="transmembrane region" description="Helical" evidence="1">
    <location>
        <begin position="7"/>
        <end position="28"/>
    </location>
</feature>
<evidence type="ECO:0000256" key="1">
    <source>
        <dbReference type="SAM" id="Phobius"/>
    </source>
</evidence>
<keyword evidence="1" id="KW-0812">Transmembrane</keyword>
<gene>
    <name evidence="2" type="ORF">VNO78_34781</name>
</gene>
<organism evidence="2 3">
    <name type="scientific">Psophocarpus tetragonolobus</name>
    <name type="common">Winged bean</name>
    <name type="synonym">Dolichos tetragonolobus</name>
    <dbReference type="NCBI Taxonomy" id="3891"/>
    <lineage>
        <taxon>Eukaryota</taxon>
        <taxon>Viridiplantae</taxon>
        <taxon>Streptophyta</taxon>
        <taxon>Embryophyta</taxon>
        <taxon>Tracheophyta</taxon>
        <taxon>Spermatophyta</taxon>
        <taxon>Magnoliopsida</taxon>
        <taxon>eudicotyledons</taxon>
        <taxon>Gunneridae</taxon>
        <taxon>Pentapetalae</taxon>
        <taxon>rosids</taxon>
        <taxon>fabids</taxon>
        <taxon>Fabales</taxon>
        <taxon>Fabaceae</taxon>
        <taxon>Papilionoideae</taxon>
        <taxon>50 kb inversion clade</taxon>
        <taxon>NPAAA clade</taxon>
        <taxon>indigoferoid/millettioid clade</taxon>
        <taxon>Phaseoleae</taxon>
        <taxon>Psophocarpus</taxon>
    </lineage>
</organism>
<protein>
    <submittedName>
        <fullName evidence="2">Uncharacterized protein</fullName>
    </submittedName>
</protein>
<name>A0AAN9NPR2_PSOTE</name>
<dbReference type="Proteomes" id="UP001386955">
    <property type="component" value="Unassembled WGS sequence"/>
</dbReference>
<comment type="caution">
    <text evidence="2">The sequence shown here is derived from an EMBL/GenBank/DDBJ whole genome shotgun (WGS) entry which is preliminary data.</text>
</comment>
<evidence type="ECO:0000313" key="2">
    <source>
        <dbReference type="EMBL" id="KAK7376315.1"/>
    </source>
</evidence>
<accession>A0AAN9NPR2</accession>
<feature type="transmembrane region" description="Helical" evidence="1">
    <location>
        <begin position="34"/>
        <end position="59"/>
    </location>
</feature>
<proteinExistence type="predicted"/>
<keyword evidence="1" id="KW-1133">Transmembrane helix</keyword>
<sequence length="153" mass="16681">MERGISLETIVVVANVVVKVVTTTIMVVTMEKSWFYYGSLSCVMVMAVCSMVATMALMATNNHVGMHPYEMQNKTVGVVGGRKLLYMCSDNEGEKDDVGLKPIVEIPTEKNYVMAKVRCEKNGVVGQKDMAIMMVAGKSNLGDVEDVVAMNSD</sequence>
<reference evidence="2 3" key="1">
    <citation type="submission" date="2024-01" db="EMBL/GenBank/DDBJ databases">
        <title>The genomes of 5 underutilized Papilionoideae crops provide insights into root nodulation and disease resistanc.</title>
        <authorList>
            <person name="Jiang F."/>
        </authorList>
    </citation>
    <scope>NUCLEOTIDE SEQUENCE [LARGE SCALE GENOMIC DNA]</scope>
    <source>
        <strain evidence="2">DUOXIRENSHENG_FW03</strain>
        <tissue evidence="2">Leaves</tissue>
    </source>
</reference>